<dbReference type="InterPro" id="IPR025643">
    <property type="entry name" value="R2K_3"/>
</dbReference>
<name>A0A4Z1BAE5_9FLAO</name>
<keyword evidence="3" id="KW-1185">Reference proteome</keyword>
<evidence type="ECO:0000313" key="2">
    <source>
        <dbReference type="EMBL" id="TGN21949.1"/>
    </source>
</evidence>
<dbReference type="AlphaFoldDB" id="A0A4Z1BAE5"/>
<dbReference type="OrthoDB" id="641345at2"/>
<comment type="caution">
    <text evidence="2">The sequence shown here is derived from an EMBL/GenBank/DDBJ whole genome shotgun (WGS) entry which is preliminary data.</text>
</comment>
<feature type="domain" description="ATP-grasp" evidence="1">
    <location>
        <begin position="114"/>
        <end position="250"/>
    </location>
</feature>
<evidence type="ECO:0000313" key="3">
    <source>
        <dbReference type="Proteomes" id="UP000297998"/>
    </source>
</evidence>
<organism evidence="2 3">
    <name type="scientific">Empedobacter tilapiae</name>
    <dbReference type="NCBI Taxonomy" id="2491114"/>
    <lineage>
        <taxon>Bacteria</taxon>
        <taxon>Pseudomonadati</taxon>
        <taxon>Bacteroidota</taxon>
        <taxon>Flavobacteriia</taxon>
        <taxon>Flavobacteriales</taxon>
        <taxon>Weeksellaceae</taxon>
        <taxon>Empedobacter</taxon>
    </lineage>
</organism>
<dbReference type="Pfam" id="PF14243">
    <property type="entry name" value="R2K_3"/>
    <property type="match status" value="1"/>
</dbReference>
<dbReference type="RefSeq" id="WP_135836937.1">
    <property type="nucleotide sequence ID" value="NZ_SRPE01000016.1"/>
</dbReference>
<sequence length="259" mass="30285">MYILIQSNIYKDPDFDRIYPILEELNIPFEKIDLNSSINKLEIKENRNDVFVYGSVKLAMLAKENTHWKPGSFYGGNHLFEINSKYFGDNLLNYQVEIRKFGGKLDWNVNEEKFIKPYKFAKLFRGDTFTKNKWETFVENTLSNPNTPLINENSLIQISTPREIIKEARLWIVGKEIIDAVYYKILKDIPFEESVENDAINFAKEMVNKFNVAEAFVMDVCLTEIGWKIVEINCINSAGFFPNADVKKIFYSLKTYFSN</sequence>
<dbReference type="Proteomes" id="UP000297998">
    <property type="component" value="Unassembled WGS sequence"/>
</dbReference>
<reference evidence="2 3" key="1">
    <citation type="submission" date="2019-03" db="EMBL/GenBank/DDBJ databases">
        <title>Empedobacter tilapiae sp. nov., isolated from an intestine of Nile tilapia Oreochromis niloticus.</title>
        <authorList>
            <person name="Kim Y.-O."/>
            <person name="Yoon J.-H."/>
        </authorList>
    </citation>
    <scope>NUCLEOTIDE SEQUENCE [LARGE SCALE GENOMIC DNA]</scope>
    <source>
        <strain evidence="2 3">MRS2</strain>
    </source>
</reference>
<proteinExistence type="predicted"/>
<protein>
    <submittedName>
        <fullName evidence="2">DUF4343 domain-containing protein</fullName>
    </submittedName>
</protein>
<gene>
    <name evidence="2" type="ORF">E4J94_16800</name>
</gene>
<evidence type="ECO:0000259" key="1">
    <source>
        <dbReference type="Pfam" id="PF14243"/>
    </source>
</evidence>
<accession>A0A4Z1BAE5</accession>
<dbReference type="EMBL" id="SRPE01000016">
    <property type="protein sequence ID" value="TGN21949.1"/>
    <property type="molecule type" value="Genomic_DNA"/>
</dbReference>